<proteinExistence type="predicted"/>
<dbReference type="AlphaFoldDB" id="A0A5C4QMN1"/>
<feature type="domain" description="AMP-binding enzyme C-terminal" evidence="2">
    <location>
        <begin position="418"/>
        <end position="500"/>
    </location>
</feature>
<protein>
    <submittedName>
        <fullName evidence="3">Amino acid adenylation domain-containing protein</fullName>
    </submittedName>
</protein>
<evidence type="ECO:0000259" key="2">
    <source>
        <dbReference type="Pfam" id="PF13193"/>
    </source>
</evidence>
<comment type="caution">
    <text evidence="3">The sequence shown here is derived from an EMBL/GenBank/DDBJ whole genome shotgun (WGS) entry which is preliminary data.</text>
</comment>
<dbReference type="PANTHER" id="PTHR45527">
    <property type="entry name" value="NONRIBOSOMAL PEPTIDE SYNTHETASE"/>
    <property type="match status" value="1"/>
</dbReference>
<dbReference type="RefSeq" id="WP_139585236.1">
    <property type="nucleotide sequence ID" value="NZ_VDFY01000162.1"/>
</dbReference>
<feature type="domain" description="AMP-dependent synthetase/ligase" evidence="1">
    <location>
        <begin position="17"/>
        <end position="360"/>
    </location>
</feature>
<gene>
    <name evidence="3" type="ORF">FHG89_16290</name>
</gene>
<dbReference type="GO" id="GO:0044550">
    <property type="term" value="P:secondary metabolite biosynthetic process"/>
    <property type="evidence" value="ECO:0007669"/>
    <property type="project" value="TreeGrafter"/>
</dbReference>
<keyword evidence="4" id="KW-1185">Reference proteome</keyword>
<dbReference type="InterPro" id="IPR025110">
    <property type="entry name" value="AMP-bd_C"/>
</dbReference>
<dbReference type="PROSITE" id="PS00455">
    <property type="entry name" value="AMP_BINDING"/>
    <property type="match status" value="1"/>
</dbReference>
<dbReference type="GO" id="GO:0031177">
    <property type="term" value="F:phosphopantetheine binding"/>
    <property type="evidence" value="ECO:0007669"/>
    <property type="project" value="TreeGrafter"/>
</dbReference>
<dbReference type="GO" id="GO:0005737">
    <property type="term" value="C:cytoplasm"/>
    <property type="evidence" value="ECO:0007669"/>
    <property type="project" value="TreeGrafter"/>
</dbReference>
<reference evidence="3 4" key="1">
    <citation type="submission" date="2019-06" db="EMBL/GenBank/DDBJ databases">
        <title>Micromonospora ordensis sp. nov., isolated from deep marine sediment.</title>
        <authorList>
            <person name="Veyisoglu A."/>
            <person name="Carro L."/>
            <person name="Klenk H.-P."/>
            <person name="Sahin N."/>
        </authorList>
    </citation>
    <scope>NUCLEOTIDE SEQUENCE [LARGE SCALE GENOMIC DNA]</scope>
    <source>
        <strain evidence="3 4">S2509</strain>
    </source>
</reference>
<evidence type="ECO:0000259" key="1">
    <source>
        <dbReference type="Pfam" id="PF00501"/>
    </source>
</evidence>
<dbReference type="Pfam" id="PF00501">
    <property type="entry name" value="AMP-binding"/>
    <property type="match status" value="1"/>
</dbReference>
<dbReference type="NCBIfam" id="TIGR01733">
    <property type="entry name" value="AA-adenyl-dom"/>
    <property type="match status" value="1"/>
</dbReference>
<organism evidence="3 4">
    <name type="scientific">Micromonospora orduensis</name>
    <dbReference type="NCBI Taxonomy" id="1420891"/>
    <lineage>
        <taxon>Bacteria</taxon>
        <taxon>Bacillati</taxon>
        <taxon>Actinomycetota</taxon>
        <taxon>Actinomycetes</taxon>
        <taxon>Micromonosporales</taxon>
        <taxon>Micromonosporaceae</taxon>
        <taxon>Micromonospora</taxon>
    </lineage>
</organism>
<dbReference type="SUPFAM" id="SSF56801">
    <property type="entry name" value="Acetyl-CoA synthetase-like"/>
    <property type="match status" value="1"/>
</dbReference>
<dbReference type="Gene3D" id="3.40.50.12780">
    <property type="entry name" value="N-terminal domain of ligase-like"/>
    <property type="match status" value="1"/>
</dbReference>
<evidence type="ECO:0000313" key="4">
    <source>
        <dbReference type="Proteomes" id="UP000306145"/>
    </source>
</evidence>
<accession>A0A5C4QMN1</accession>
<dbReference type="GO" id="GO:0043041">
    <property type="term" value="P:amino acid activation for nonribosomal peptide biosynthetic process"/>
    <property type="evidence" value="ECO:0007669"/>
    <property type="project" value="TreeGrafter"/>
</dbReference>
<dbReference type="EMBL" id="VDFY01000162">
    <property type="protein sequence ID" value="TNH28004.1"/>
    <property type="molecule type" value="Genomic_DNA"/>
</dbReference>
<dbReference type="Pfam" id="PF13193">
    <property type="entry name" value="AMP-binding_C"/>
    <property type="match status" value="1"/>
</dbReference>
<evidence type="ECO:0000313" key="3">
    <source>
        <dbReference type="EMBL" id="TNH28004.1"/>
    </source>
</evidence>
<dbReference type="InterPro" id="IPR020845">
    <property type="entry name" value="AMP-binding_CS"/>
</dbReference>
<dbReference type="PANTHER" id="PTHR45527:SF1">
    <property type="entry name" value="FATTY ACID SYNTHASE"/>
    <property type="match status" value="1"/>
</dbReference>
<dbReference type="OrthoDB" id="4477213at2"/>
<dbReference type="Gene3D" id="3.30.300.30">
    <property type="match status" value="1"/>
</dbReference>
<sequence>MSAPSSSQPLIHDAVAAHATRDPDAPALVWHDRAISYRTLDTAANTYAADLADRGVGPGQVVPILLDRSPEMVALELAVLKTGAAYTNLDPNWPAERQRLIIDLIAPAVIVTADDQWDGRFDRYQPSDGGIDDAAWRARAFDPASVPPDSPATVFFTSGTTGVPKGVLSPHQAVTRLFGPEGLDGFGPGHATPQVAALPWDMYAFELWGQLTTGGTVVLVAESYLLPNTLRQVVSRHGVDTLWITTSVFNLFVDEAPDCFDGLAHVYTGGEKASPEHMRGFLTHHPDLPLWNAYGPAESCMITTLRRLVPADCDVPGGVPVGTPVRGTGVVLLDERDTCCEPGREGEICIAGQGLANGYLAQPELTREKFPTVDIDGVPDRIYRTGDVGVWDDDGVLHYRGRRDRQIKISGQRIELAEIESVAGSLPGVRNCIAFAVTDSDGVPVRLALVYLVPRSDADPSGPSDDPLRVHDQLRRLLPAYLVPQTIRGLTQYPVTANGKVDRAALHEIARISRPATRVRAGRTDER</sequence>
<dbReference type="InterPro" id="IPR000873">
    <property type="entry name" value="AMP-dep_synth/lig_dom"/>
</dbReference>
<dbReference type="Proteomes" id="UP000306145">
    <property type="component" value="Unassembled WGS sequence"/>
</dbReference>
<dbReference type="InterPro" id="IPR010071">
    <property type="entry name" value="AA_adenyl_dom"/>
</dbReference>
<name>A0A5C4QMN1_9ACTN</name>
<dbReference type="InterPro" id="IPR042099">
    <property type="entry name" value="ANL_N_sf"/>
</dbReference>
<dbReference type="InterPro" id="IPR045851">
    <property type="entry name" value="AMP-bd_C_sf"/>
</dbReference>